<sequence length="141" mass="16247">MKQEHRAALQLIRKYEPALGEFGRVAFEMQPFETSAGMQRREVAMLNESQSTLLIALMRNSKKVVEFKIALVKAFYRMRDALARGERNLWQQMQALISKEVASEVRASFGSHLMLDRKRELPSLRDERGMPEAAIQPLLLN</sequence>
<protein>
    <submittedName>
        <fullName evidence="1">Uncharacterized protein</fullName>
    </submittedName>
</protein>
<dbReference type="Pfam" id="PF09669">
    <property type="entry name" value="Phage_pRha"/>
    <property type="match status" value="1"/>
</dbReference>
<keyword evidence="2" id="KW-1185">Reference proteome</keyword>
<name>A0ABX0MXK1_9BURK</name>
<evidence type="ECO:0000313" key="1">
    <source>
        <dbReference type="EMBL" id="NHZ62589.1"/>
    </source>
</evidence>
<accession>A0ABX0MXK1</accession>
<dbReference type="EMBL" id="WHJF01000020">
    <property type="protein sequence ID" value="NHZ62589.1"/>
    <property type="molecule type" value="Genomic_DNA"/>
</dbReference>
<proteinExistence type="predicted"/>
<dbReference type="Proteomes" id="UP000610594">
    <property type="component" value="Unassembled WGS sequence"/>
</dbReference>
<evidence type="ECO:0000313" key="2">
    <source>
        <dbReference type="Proteomes" id="UP000610594"/>
    </source>
</evidence>
<dbReference type="InterPro" id="IPR014054">
    <property type="entry name" value="Phage_regulatory_Rha"/>
</dbReference>
<organism evidence="1 2">
    <name type="scientific">Massilia genomosp. 1</name>
    <dbReference type="NCBI Taxonomy" id="2609280"/>
    <lineage>
        <taxon>Bacteria</taxon>
        <taxon>Pseudomonadati</taxon>
        <taxon>Pseudomonadota</taxon>
        <taxon>Betaproteobacteria</taxon>
        <taxon>Burkholderiales</taxon>
        <taxon>Oxalobacteraceae</taxon>
        <taxon>Telluria group</taxon>
        <taxon>Massilia</taxon>
    </lineage>
</organism>
<reference evidence="1 2" key="1">
    <citation type="submission" date="2019-10" db="EMBL/GenBank/DDBJ databases">
        <title>Taxonomy of Antarctic Massilia spp.: description of Massilia rubra sp. nov., Massilia aquatica sp. nov., Massilia mucilaginosa sp. nov., Massilia frigida sp. nov. isolated from streams, lakes and regoliths.</title>
        <authorList>
            <person name="Holochova P."/>
            <person name="Sedlacek I."/>
            <person name="Kralova S."/>
            <person name="Maslanova I."/>
            <person name="Busse H.-J."/>
            <person name="Stankova E."/>
            <person name="Vrbovska V."/>
            <person name="Kovarovic V."/>
            <person name="Bartak M."/>
            <person name="Svec P."/>
            <person name="Pantucek R."/>
        </authorList>
    </citation>
    <scope>NUCLEOTIDE SEQUENCE [LARGE SCALE GENOMIC DNA]</scope>
    <source>
        <strain evidence="1 2">CCM 8694</strain>
    </source>
</reference>
<gene>
    <name evidence="1" type="ORF">F1735_09750</name>
</gene>
<comment type="caution">
    <text evidence="1">The sequence shown here is derived from an EMBL/GenBank/DDBJ whole genome shotgun (WGS) entry which is preliminary data.</text>
</comment>